<dbReference type="InterPro" id="IPR001563">
    <property type="entry name" value="Peptidase_S10"/>
</dbReference>
<name>V4M0G2_EUTSA</name>
<dbReference type="OMA" id="VMSERNP"/>
<dbReference type="Proteomes" id="UP000030689">
    <property type="component" value="Unassembled WGS sequence"/>
</dbReference>
<sequence length="164" mass="18265">MVFITMSLLVKALVFVTFFVVTAESAPESALITKIPGFDGTFPSKHYSGYVTIDKEHGKNLWYYFIESEKNPSKDPVVLWLNGGPGCSSMDGFVYEHGPFNFEPKKANTSLPLLQLNPYSWSKVSNIIYLDSPVGVGFSYSKNESDYQTGDIKTAIDSHAFLLK</sequence>
<dbReference type="Pfam" id="PF00450">
    <property type="entry name" value="Peptidase_S10"/>
    <property type="match status" value="1"/>
</dbReference>
<organism evidence="3 4">
    <name type="scientific">Eutrema salsugineum</name>
    <name type="common">Saltwater cress</name>
    <name type="synonym">Sisymbrium salsugineum</name>
    <dbReference type="NCBI Taxonomy" id="72664"/>
    <lineage>
        <taxon>Eukaryota</taxon>
        <taxon>Viridiplantae</taxon>
        <taxon>Streptophyta</taxon>
        <taxon>Embryophyta</taxon>
        <taxon>Tracheophyta</taxon>
        <taxon>Spermatophyta</taxon>
        <taxon>Magnoliopsida</taxon>
        <taxon>eudicotyledons</taxon>
        <taxon>Gunneridae</taxon>
        <taxon>Pentapetalae</taxon>
        <taxon>rosids</taxon>
        <taxon>malvids</taxon>
        <taxon>Brassicales</taxon>
        <taxon>Brassicaceae</taxon>
        <taxon>Eutremeae</taxon>
        <taxon>Eutrema</taxon>
    </lineage>
</organism>
<accession>V4M0G2</accession>
<dbReference type="Gene3D" id="3.40.50.1820">
    <property type="entry name" value="alpha/beta hydrolase"/>
    <property type="match status" value="1"/>
</dbReference>
<dbReference type="PANTHER" id="PTHR11802:SF254">
    <property type="entry name" value="SERINE CARBOXYPEPTIDASE-LIKE 20"/>
    <property type="match status" value="1"/>
</dbReference>
<evidence type="ECO:0000313" key="4">
    <source>
        <dbReference type="Proteomes" id="UP000030689"/>
    </source>
</evidence>
<dbReference type="GO" id="GO:0019748">
    <property type="term" value="P:secondary metabolic process"/>
    <property type="evidence" value="ECO:0007669"/>
    <property type="project" value="TreeGrafter"/>
</dbReference>
<evidence type="ECO:0000313" key="3">
    <source>
        <dbReference type="EMBL" id="ESQ56450.1"/>
    </source>
</evidence>
<comment type="similarity">
    <text evidence="1">Belongs to the peptidase S10 family.</text>
</comment>
<dbReference type="PRINTS" id="PR00724">
    <property type="entry name" value="CRBOXYPTASEC"/>
</dbReference>
<feature type="signal peptide" evidence="2">
    <location>
        <begin position="1"/>
        <end position="23"/>
    </location>
</feature>
<dbReference type="KEGG" id="eus:EUTSA_v10027269mg"/>
<dbReference type="SUPFAM" id="SSF53474">
    <property type="entry name" value="alpha/beta-Hydrolases"/>
    <property type="match status" value="1"/>
</dbReference>
<gene>
    <name evidence="3" type="ORF">EUTSA_v10027269mg</name>
</gene>
<feature type="non-terminal residue" evidence="3">
    <location>
        <position position="164"/>
    </location>
</feature>
<dbReference type="InterPro" id="IPR029058">
    <property type="entry name" value="AB_hydrolase_fold"/>
</dbReference>
<dbReference type="AlphaFoldDB" id="V4M0G2"/>
<dbReference type="Gramene" id="ESQ56450">
    <property type="protein sequence ID" value="ESQ56450"/>
    <property type="gene ID" value="EUTSA_v10027269mg"/>
</dbReference>
<evidence type="ECO:0000256" key="1">
    <source>
        <dbReference type="ARBA" id="ARBA00009431"/>
    </source>
</evidence>
<dbReference type="GO" id="GO:0006508">
    <property type="term" value="P:proteolysis"/>
    <property type="evidence" value="ECO:0007669"/>
    <property type="project" value="InterPro"/>
</dbReference>
<proteinExistence type="inferred from homology"/>
<feature type="chain" id="PRO_5004721339" evidence="2">
    <location>
        <begin position="24"/>
        <end position="164"/>
    </location>
</feature>
<keyword evidence="2" id="KW-0732">Signal</keyword>
<dbReference type="GO" id="GO:0016747">
    <property type="term" value="F:acyltransferase activity, transferring groups other than amino-acyl groups"/>
    <property type="evidence" value="ECO:0007669"/>
    <property type="project" value="TreeGrafter"/>
</dbReference>
<dbReference type="STRING" id="72664.V4M0G2"/>
<dbReference type="EMBL" id="KI517384">
    <property type="protein sequence ID" value="ESQ56450.1"/>
    <property type="molecule type" value="Genomic_DNA"/>
</dbReference>
<reference evidence="3 4" key="1">
    <citation type="journal article" date="2013" name="Front. Plant Sci.">
        <title>The Reference Genome of the Halophytic Plant Eutrema salsugineum.</title>
        <authorList>
            <person name="Yang R."/>
            <person name="Jarvis D.E."/>
            <person name="Chen H."/>
            <person name="Beilstein M.A."/>
            <person name="Grimwood J."/>
            <person name="Jenkins J."/>
            <person name="Shu S."/>
            <person name="Prochnik S."/>
            <person name="Xin M."/>
            <person name="Ma C."/>
            <person name="Schmutz J."/>
            <person name="Wing R.A."/>
            <person name="Mitchell-Olds T."/>
            <person name="Schumaker K.S."/>
            <person name="Wang X."/>
        </authorList>
    </citation>
    <scope>NUCLEOTIDE SEQUENCE [LARGE SCALE GENOMIC DNA]</scope>
</reference>
<dbReference type="eggNOG" id="KOG1282">
    <property type="taxonomic scope" value="Eukaryota"/>
</dbReference>
<protein>
    <submittedName>
        <fullName evidence="3">Uncharacterized protein</fullName>
    </submittedName>
</protein>
<keyword evidence="4" id="KW-1185">Reference proteome</keyword>
<dbReference type="GO" id="GO:0004185">
    <property type="term" value="F:serine-type carboxypeptidase activity"/>
    <property type="evidence" value="ECO:0007669"/>
    <property type="project" value="InterPro"/>
</dbReference>
<dbReference type="PANTHER" id="PTHR11802">
    <property type="entry name" value="SERINE PROTEASE FAMILY S10 SERINE CARBOXYPEPTIDASE"/>
    <property type="match status" value="1"/>
</dbReference>
<evidence type="ECO:0000256" key="2">
    <source>
        <dbReference type="SAM" id="SignalP"/>
    </source>
</evidence>